<feature type="compositionally biased region" description="Pro residues" evidence="1">
    <location>
        <begin position="35"/>
        <end position="45"/>
    </location>
</feature>
<dbReference type="Proteomes" id="UP000579945">
    <property type="component" value="Unassembled WGS sequence"/>
</dbReference>
<reference evidence="3 4" key="1">
    <citation type="submission" date="2020-08" db="EMBL/GenBank/DDBJ databases">
        <title>Sequencing the genomes of 1000 actinobacteria strains.</title>
        <authorList>
            <person name="Klenk H.-P."/>
        </authorList>
    </citation>
    <scope>NUCLEOTIDE SEQUENCE [LARGE SCALE GENOMIC DNA]</scope>
    <source>
        <strain evidence="3 4">DSM 44320</strain>
    </source>
</reference>
<dbReference type="PANTHER" id="PTHR46007:SF8">
    <property type="entry name" value="C2H2-TYPE DOMAIN-CONTAINING PROTEIN"/>
    <property type="match status" value="1"/>
</dbReference>
<evidence type="ECO:0000256" key="1">
    <source>
        <dbReference type="SAM" id="MobiDB-lite"/>
    </source>
</evidence>
<sequence>MSANLPPGGQDPERTTAYRWNQDQPPAQGGQPYQQPYPPQQPPYGQPQQPQGQQPYNQQQQPYQQPQQPQYGQQQGYGQQQPAYGQPQQPAYGQQPQYGQQQPQYGQQQNQQQQSFSYGEQTVQEPAPWQQGSEGWGPPQQPPAKKSGRGWLIAGIAALLVVLVGGGGVWAAGAFLGGGGTQPHEVLPAGAMAYVRLDLDPAANQKLALFALAKKFTVTKDRITGDDPRKALFDAVKADSEDLAKVDFAKDVDPWLGSRIGMAVLAPAAAGKEPGFAVAVQVKDEAQAKAGIAKLMGEEKYGLAFRDDYAIISADQANADKHATGPTLSESADFTGDLDALGEPGVLSMWMNAGKVAELGGEALPAENRAMLKNARFAAALRFDSAYAEFAGIVRGAEAMAVGDPQAADISTLPTSTVGALSISGMDEAITKQWSQLQKSMAAAPDGASFQQFVDMAQQKYGLALPADLATLLGKNLTVALDGDGLATMGQSGQLPKVGVRIVTDPAKAQEVIGKIEKAFTDAGQPAPQIAKVPGDGTLTLATTPEYAKQLSEGGTLGDSEAFKTAIPDAASSTFALFVDVDKLEPLYLNSLSGDDQANAKVFSAVGLSGKQSGGEASFSLRVLFN</sequence>
<dbReference type="EMBL" id="JACIBV010000001">
    <property type="protein sequence ID" value="MBB3727842.1"/>
    <property type="molecule type" value="Genomic_DNA"/>
</dbReference>
<proteinExistence type="predicted"/>
<comment type="caution">
    <text evidence="3">The sequence shown here is derived from an EMBL/GenBank/DDBJ whole genome shotgun (WGS) entry which is preliminary data.</text>
</comment>
<dbReference type="InterPro" id="IPR021787">
    <property type="entry name" value="DUF3352"/>
</dbReference>
<keyword evidence="2" id="KW-0472">Membrane</keyword>
<gene>
    <name evidence="3" type="ORF">FHR33_003702</name>
</gene>
<evidence type="ECO:0000256" key="2">
    <source>
        <dbReference type="SAM" id="Phobius"/>
    </source>
</evidence>
<protein>
    <recommendedName>
        <fullName evidence="5">DUF3352 domain-containing protein</fullName>
    </recommendedName>
</protein>
<evidence type="ECO:0000313" key="4">
    <source>
        <dbReference type="Proteomes" id="UP000579945"/>
    </source>
</evidence>
<dbReference type="PANTHER" id="PTHR46007">
    <property type="entry name" value="MEDIATOR OF RNA POLYMERASE II TRANSCRIPTION SUBUNIT 12"/>
    <property type="match status" value="1"/>
</dbReference>
<keyword evidence="2" id="KW-1133">Transmembrane helix</keyword>
<feature type="region of interest" description="Disordered" evidence="1">
    <location>
        <begin position="1"/>
        <end position="147"/>
    </location>
</feature>
<feature type="compositionally biased region" description="Low complexity" evidence="1">
    <location>
        <begin position="24"/>
        <end position="34"/>
    </location>
</feature>
<keyword evidence="2" id="KW-0812">Transmembrane</keyword>
<name>A0A7W5V009_9ACTN</name>
<feature type="compositionally biased region" description="Low complexity" evidence="1">
    <location>
        <begin position="46"/>
        <end position="114"/>
    </location>
</feature>
<evidence type="ECO:0008006" key="5">
    <source>
        <dbReference type="Google" id="ProtNLM"/>
    </source>
</evidence>
<dbReference type="Pfam" id="PF11832">
    <property type="entry name" value="DUF3352"/>
    <property type="match status" value="1"/>
</dbReference>
<dbReference type="RefSeq" id="WP_183648958.1">
    <property type="nucleotide sequence ID" value="NZ_JACIBV010000001.1"/>
</dbReference>
<dbReference type="GeneID" id="95390119"/>
<dbReference type="InterPro" id="IPR051647">
    <property type="entry name" value="Mediator_comp_sub12"/>
</dbReference>
<keyword evidence="4" id="KW-1185">Reference proteome</keyword>
<dbReference type="GO" id="GO:0045944">
    <property type="term" value="P:positive regulation of transcription by RNA polymerase II"/>
    <property type="evidence" value="ECO:0007669"/>
    <property type="project" value="TreeGrafter"/>
</dbReference>
<feature type="transmembrane region" description="Helical" evidence="2">
    <location>
        <begin position="151"/>
        <end position="176"/>
    </location>
</feature>
<feature type="compositionally biased region" description="Polar residues" evidence="1">
    <location>
        <begin position="115"/>
        <end position="124"/>
    </location>
</feature>
<accession>A0A7W5V009</accession>
<evidence type="ECO:0000313" key="3">
    <source>
        <dbReference type="EMBL" id="MBB3727842.1"/>
    </source>
</evidence>
<dbReference type="AlphaFoldDB" id="A0A7W5V009"/>
<organism evidence="3 4">
    <name type="scientific">Nonomuraea dietziae</name>
    <dbReference type="NCBI Taxonomy" id="65515"/>
    <lineage>
        <taxon>Bacteria</taxon>
        <taxon>Bacillati</taxon>
        <taxon>Actinomycetota</taxon>
        <taxon>Actinomycetes</taxon>
        <taxon>Streptosporangiales</taxon>
        <taxon>Streptosporangiaceae</taxon>
        <taxon>Nonomuraea</taxon>
    </lineage>
</organism>